<evidence type="ECO:0000256" key="7">
    <source>
        <dbReference type="ARBA" id="ARBA00022771"/>
    </source>
</evidence>
<keyword evidence="9" id="KW-0862">Zinc</keyword>
<evidence type="ECO:0000256" key="13">
    <source>
        <dbReference type="SAM" id="MobiDB-lite"/>
    </source>
</evidence>
<keyword evidence="8" id="KW-0833">Ubl conjugation pathway</keyword>
<dbReference type="STRING" id="50429.A0A2B4SCK9"/>
<reference evidence="16" key="1">
    <citation type="journal article" date="2017" name="bioRxiv">
        <title>Comparative analysis of the genomes of Stylophora pistillata and Acropora digitifera provides evidence for extensive differences between species of corals.</title>
        <authorList>
            <person name="Voolstra C.R."/>
            <person name="Li Y."/>
            <person name="Liew Y.J."/>
            <person name="Baumgarten S."/>
            <person name="Zoccola D."/>
            <person name="Flot J.-F."/>
            <person name="Tambutte S."/>
            <person name="Allemand D."/>
            <person name="Aranda M."/>
        </authorList>
    </citation>
    <scope>NUCLEOTIDE SEQUENCE [LARGE SCALE GENOMIC DNA]</scope>
</reference>
<dbReference type="EMBL" id="LSMT01000117">
    <property type="protein sequence ID" value="PFX26829.1"/>
    <property type="molecule type" value="Genomic_DNA"/>
</dbReference>
<gene>
    <name evidence="15" type="primary">Rnf168</name>
    <name evidence="15" type="ORF">AWC38_SpisGene8481</name>
</gene>
<dbReference type="AlphaFoldDB" id="A0A2B4SCK9"/>
<dbReference type="OrthoDB" id="5970397at2759"/>
<dbReference type="EC" id="2.3.2.27" evidence="3"/>
<dbReference type="GO" id="GO:0061630">
    <property type="term" value="F:ubiquitin protein ligase activity"/>
    <property type="evidence" value="ECO:0007669"/>
    <property type="project" value="UniProtKB-EC"/>
</dbReference>
<dbReference type="PROSITE" id="PS50089">
    <property type="entry name" value="ZF_RING_2"/>
    <property type="match status" value="1"/>
</dbReference>
<keyword evidence="5" id="KW-0479">Metal-binding</keyword>
<evidence type="ECO:0000256" key="6">
    <source>
        <dbReference type="ARBA" id="ARBA00022763"/>
    </source>
</evidence>
<dbReference type="GO" id="GO:0031491">
    <property type="term" value="F:nucleosome binding"/>
    <property type="evidence" value="ECO:0007669"/>
    <property type="project" value="TreeGrafter"/>
</dbReference>
<comment type="subcellular location">
    <subcellularLocation>
        <location evidence="2">Nucleus</location>
    </subcellularLocation>
</comment>
<evidence type="ECO:0000259" key="14">
    <source>
        <dbReference type="PROSITE" id="PS50089"/>
    </source>
</evidence>
<feature type="coiled-coil region" evidence="12">
    <location>
        <begin position="135"/>
        <end position="173"/>
    </location>
</feature>
<dbReference type="SUPFAM" id="SSF57850">
    <property type="entry name" value="RING/U-box"/>
    <property type="match status" value="1"/>
</dbReference>
<evidence type="ECO:0000256" key="2">
    <source>
        <dbReference type="ARBA" id="ARBA00004123"/>
    </source>
</evidence>
<keyword evidence="7 11" id="KW-0863">Zinc-finger</keyword>
<proteinExistence type="predicted"/>
<dbReference type="PANTHER" id="PTHR23328:SF0">
    <property type="entry name" value="RING-TYPE DOMAIN-CONTAINING PROTEIN"/>
    <property type="match status" value="1"/>
</dbReference>
<evidence type="ECO:0000256" key="4">
    <source>
        <dbReference type="ARBA" id="ARBA00022679"/>
    </source>
</evidence>
<dbReference type="InterPro" id="IPR013083">
    <property type="entry name" value="Znf_RING/FYVE/PHD"/>
</dbReference>
<accession>A0A2B4SCK9</accession>
<dbReference type="InterPro" id="IPR051657">
    <property type="entry name" value="RNF168/RNF169_E3_ubiq-ligase"/>
</dbReference>
<dbReference type="Pfam" id="PF00097">
    <property type="entry name" value="zf-C3HC4"/>
    <property type="match status" value="1"/>
</dbReference>
<protein>
    <recommendedName>
        <fullName evidence="3">RING-type E3 ubiquitin transferase</fullName>
        <ecNumber evidence="3">2.3.2.27</ecNumber>
    </recommendedName>
</protein>
<dbReference type="GO" id="GO:0008270">
    <property type="term" value="F:zinc ion binding"/>
    <property type="evidence" value="ECO:0007669"/>
    <property type="project" value="UniProtKB-KW"/>
</dbReference>
<sequence length="358" mass="41480">MAAGDENDESCVNKVVSPKKQQKRNLGDENVICNSVSDFTCPICLQILIEPVVMPCEHELCWPCFKQNVEEANFLCPLCRMRISSWARRNSRNGTLVNVTRWQQIQMLFPEKCRKRLRGEEDDDILDMPPVKRTLSKDGELRKEYEEEMRKLQQAREEEVKASEEVIQRLRREEERFVKSLEYQRLQDEELARKMIKEEREQNSQGQLPKNRSSSTIPYKNKSVKGKKMKGQDTQAGHSNSTLDRWFLPTRQSSLGNVQGLPKNKGINSTSNCRKNSSEDKEDSIFSSSSTSSDIFNLSNLRFVEERRKQEEQDLQFALKLQKEFNLESTKAPEVDRKKGTVDAYLLRTVGEGESEDV</sequence>
<keyword evidence="16" id="KW-1185">Reference proteome</keyword>
<dbReference type="InterPro" id="IPR001841">
    <property type="entry name" value="Znf_RING"/>
</dbReference>
<organism evidence="15 16">
    <name type="scientific">Stylophora pistillata</name>
    <name type="common">Smooth cauliflower coral</name>
    <dbReference type="NCBI Taxonomy" id="50429"/>
    <lineage>
        <taxon>Eukaryota</taxon>
        <taxon>Metazoa</taxon>
        <taxon>Cnidaria</taxon>
        <taxon>Anthozoa</taxon>
        <taxon>Hexacorallia</taxon>
        <taxon>Scleractinia</taxon>
        <taxon>Astrocoeniina</taxon>
        <taxon>Pocilloporidae</taxon>
        <taxon>Stylophora</taxon>
    </lineage>
</organism>
<dbReference type="Proteomes" id="UP000225706">
    <property type="component" value="Unassembled WGS sequence"/>
</dbReference>
<dbReference type="GO" id="GO:0006302">
    <property type="term" value="P:double-strand break repair"/>
    <property type="evidence" value="ECO:0007669"/>
    <property type="project" value="TreeGrafter"/>
</dbReference>
<evidence type="ECO:0000256" key="8">
    <source>
        <dbReference type="ARBA" id="ARBA00022786"/>
    </source>
</evidence>
<feature type="domain" description="RING-type" evidence="14">
    <location>
        <begin position="41"/>
        <end position="80"/>
    </location>
</feature>
<evidence type="ECO:0000256" key="10">
    <source>
        <dbReference type="ARBA" id="ARBA00023242"/>
    </source>
</evidence>
<keyword evidence="6" id="KW-0227">DNA damage</keyword>
<name>A0A2B4SCK9_STYPI</name>
<dbReference type="PANTHER" id="PTHR23328">
    <property type="entry name" value="RING-TYPE DOMAIN-CONTAINING PROTEIN"/>
    <property type="match status" value="1"/>
</dbReference>
<feature type="compositionally biased region" description="Polar residues" evidence="13">
    <location>
        <begin position="266"/>
        <end position="275"/>
    </location>
</feature>
<evidence type="ECO:0000313" key="16">
    <source>
        <dbReference type="Proteomes" id="UP000225706"/>
    </source>
</evidence>
<feature type="compositionally biased region" description="Polar residues" evidence="13">
    <location>
        <begin position="232"/>
        <end position="243"/>
    </location>
</feature>
<keyword evidence="12" id="KW-0175">Coiled coil</keyword>
<evidence type="ECO:0000256" key="3">
    <source>
        <dbReference type="ARBA" id="ARBA00012483"/>
    </source>
</evidence>
<feature type="compositionally biased region" description="Polar residues" evidence="13">
    <location>
        <begin position="203"/>
        <end position="218"/>
    </location>
</feature>
<dbReference type="SMART" id="SM00184">
    <property type="entry name" value="RING"/>
    <property type="match status" value="1"/>
</dbReference>
<evidence type="ECO:0000256" key="1">
    <source>
        <dbReference type="ARBA" id="ARBA00000900"/>
    </source>
</evidence>
<evidence type="ECO:0000256" key="11">
    <source>
        <dbReference type="PROSITE-ProRule" id="PRU00175"/>
    </source>
</evidence>
<dbReference type="GO" id="GO:0035861">
    <property type="term" value="C:site of double-strand break"/>
    <property type="evidence" value="ECO:0007669"/>
    <property type="project" value="TreeGrafter"/>
</dbReference>
<dbReference type="Gene3D" id="3.30.40.10">
    <property type="entry name" value="Zinc/RING finger domain, C3HC4 (zinc finger)"/>
    <property type="match status" value="1"/>
</dbReference>
<evidence type="ECO:0000256" key="5">
    <source>
        <dbReference type="ARBA" id="ARBA00022723"/>
    </source>
</evidence>
<evidence type="ECO:0000313" key="15">
    <source>
        <dbReference type="EMBL" id="PFX26829.1"/>
    </source>
</evidence>
<keyword evidence="4" id="KW-0808">Transferase</keyword>
<dbReference type="GO" id="GO:0005634">
    <property type="term" value="C:nucleus"/>
    <property type="evidence" value="ECO:0007669"/>
    <property type="project" value="UniProtKB-SubCell"/>
</dbReference>
<dbReference type="CDD" id="cd21932">
    <property type="entry name" value="MIU2_RNF168-like"/>
    <property type="match status" value="1"/>
</dbReference>
<dbReference type="InterPro" id="IPR018957">
    <property type="entry name" value="Znf_C3HC4_RING-type"/>
</dbReference>
<comment type="caution">
    <text evidence="15">The sequence shown here is derived from an EMBL/GenBank/DDBJ whole genome shotgun (WGS) entry which is preliminary data.</text>
</comment>
<keyword evidence="10" id="KW-0539">Nucleus</keyword>
<evidence type="ECO:0000256" key="12">
    <source>
        <dbReference type="SAM" id="Coils"/>
    </source>
</evidence>
<evidence type="ECO:0000256" key="9">
    <source>
        <dbReference type="ARBA" id="ARBA00022833"/>
    </source>
</evidence>
<comment type="catalytic activity">
    <reaction evidence="1">
        <text>S-ubiquitinyl-[E2 ubiquitin-conjugating enzyme]-L-cysteine + [acceptor protein]-L-lysine = [E2 ubiquitin-conjugating enzyme]-L-cysteine + N(6)-ubiquitinyl-[acceptor protein]-L-lysine.</text>
        <dbReference type="EC" id="2.3.2.27"/>
    </reaction>
</comment>
<dbReference type="CDD" id="cd22249">
    <property type="entry name" value="UDM1_RNF168_RNF169-like"/>
    <property type="match status" value="1"/>
</dbReference>
<dbReference type="CDD" id="cd16550">
    <property type="entry name" value="RING-HC_RNF168"/>
    <property type="match status" value="1"/>
</dbReference>
<feature type="region of interest" description="Disordered" evidence="13">
    <location>
        <begin position="199"/>
        <end position="291"/>
    </location>
</feature>